<feature type="domain" description="RDD" evidence="7">
    <location>
        <begin position="80"/>
        <end position="188"/>
    </location>
</feature>
<dbReference type="PANTHER" id="PTHR36115:SF4">
    <property type="entry name" value="MEMBRANE PROTEIN"/>
    <property type="match status" value="1"/>
</dbReference>
<comment type="subcellular location">
    <subcellularLocation>
        <location evidence="1">Cell membrane</location>
        <topology evidence="1">Multi-pass membrane protein</topology>
    </subcellularLocation>
</comment>
<evidence type="ECO:0000256" key="6">
    <source>
        <dbReference type="SAM" id="Phobius"/>
    </source>
</evidence>
<keyword evidence="2" id="KW-1003">Cell membrane</keyword>
<keyword evidence="11" id="KW-1185">Reference proteome</keyword>
<keyword evidence="5 6" id="KW-0472">Membrane</keyword>
<feature type="transmembrane region" description="Helical" evidence="6">
    <location>
        <begin position="89"/>
        <end position="109"/>
    </location>
</feature>
<evidence type="ECO:0000256" key="1">
    <source>
        <dbReference type="ARBA" id="ARBA00004651"/>
    </source>
</evidence>
<dbReference type="AlphaFoldDB" id="A0AAJ2W1D7"/>
<accession>A0AAJ2W1D7</accession>
<dbReference type="InterPro" id="IPR051791">
    <property type="entry name" value="Pra-immunoreactive"/>
</dbReference>
<dbReference type="EMBL" id="JAWXVH010000004">
    <property type="protein sequence ID" value="MDX6186100.1"/>
    <property type="molecule type" value="Genomic_DNA"/>
</dbReference>
<comment type="caution">
    <text evidence="9">The sequence shown here is derived from an EMBL/GenBank/DDBJ whole genome shotgun (WGS) entry which is preliminary data.</text>
</comment>
<proteinExistence type="predicted"/>
<evidence type="ECO:0000313" key="8">
    <source>
        <dbReference type="EMBL" id="MDX6182721.1"/>
    </source>
</evidence>
<gene>
    <name evidence="8" type="ORF">SGQ18_11160</name>
    <name evidence="9" type="ORF">SGQ44_10045</name>
</gene>
<evidence type="ECO:0000256" key="5">
    <source>
        <dbReference type="ARBA" id="ARBA00023136"/>
    </source>
</evidence>
<evidence type="ECO:0000313" key="9">
    <source>
        <dbReference type="EMBL" id="MDX6186100.1"/>
    </source>
</evidence>
<keyword evidence="3 6" id="KW-0812">Transmembrane</keyword>
<dbReference type="GO" id="GO:0005886">
    <property type="term" value="C:plasma membrane"/>
    <property type="evidence" value="ECO:0007669"/>
    <property type="project" value="UniProtKB-SubCell"/>
</dbReference>
<dbReference type="Proteomes" id="UP001270053">
    <property type="component" value="Unassembled WGS sequence"/>
</dbReference>
<reference evidence="9 11" key="1">
    <citation type="submission" date="2023-11" db="EMBL/GenBank/DDBJ databases">
        <title>Unpublished Manusciprt.</title>
        <authorList>
            <person name="Saticioglu I.B."/>
            <person name="Ay H."/>
            <person name="Ajmi N."/>
            <person name="Altun S."/>
            <person name="Duman M."/>
        </authorList>
    </citation>
    <scope>NUCLEOTIDE SEQUENCE</scope>
    <source>
        <strain evidence="8 11">Fl-33</strain>
        <strain evidence="9">Fl-77</strain>
    </source>
</reference>
<evidence type="ECO:0000313" key="11">
    <source>
        <dbReference type="Proteomes" id="UP001278738"/>
    </source>
</evidence>
<evidence type="ECO:0000256" key="3">
    <source>
        <dbReference type="ARBA" id="ARBA00022692"/>
    </source>
</evidence>
<protein>
    <submittedName>
        <fullName evidence="9">RDD family protein</fullName>
    </submittedName>
</protein>
<sequence>MIHDFTEVMSKKTDEELIQILTINADKYQSLAIEAARYEIKSRNIDITKIDDQREMHKEVIALEKLNKIQKQKDTLQNIAGTSVRGINFFIDITAIFIIYTIVVCTAHYGFKVVSPRQILFINRTTIITAFLLYFIVGETLFQKTLGKIITKTKVVNLEGQKATLLDIIVRTFCRLIPFDGISYLYTLNGFHDKVSKTVVIKETQF</sequence>
<evidence type="ECO:0000256" key="4">
    <source>
        <dbReference type="ARBA" id="ARBA00022989"/>
    </source>
</evidence>
<keyword evidence="4 6" id="KW-1133">Transmembrane helix</keyword>
<dbReference type="InterPro" id="IPR010432">
    <property type="entry name" value="RDD"/>
</dbReference>
<dbReference type="PANTHER" id="PTHR36115">
    <property type="entry name" value="PROLINE-RICH ANTIGEN HOMOLOG-RELATED"/>
    <property type="match status" value="1"/>
</dbReference>
<dbReference type="RefSeq" id="WP_229974379.1">
    <property type="nucleotide sequence ID" value="NZ_CP087133.1"/>
</dbReference>
<evidence type="ECO:0000259" key="7">
    <source>
        <dbReference type="Pfam" id="PF06271"/>
    </source>
</evidence>
<dbReference type="Proteomes" id="UP001278738">
    <property type="component" value="Unassembled WGS sequence"/>
</dbReference>
<evidence type="ECO:0000313" key="10">
    <source>
        <dbReference type="Proteomes" id="UP001270053"/>
    </source>
</evidence>
<evidence type="ECO:0000256" key="2">
    <source>
        <dbReference type="ARBA" id="ARBA00022475"/>
    </source>
</evidence>
<dbReference type="EMBL" id="JAWXVG010000004">
    <property type="protein sequence ID" value="MDX6182721.1"/>
    <property type="molecule type" value="Genomic_DNA"/>
</dbReference>
<dbReference type="Pfam" id="PF06271">
    <property type="entry name" value="RDD"/>
    <property type="match status" value="1"/>
</dbReference>
<feature type="transmembrane region" description="Helical" evidence="6">
    <location>
        <begin position="121"/>
        <end position="142"/>
    </location>
</feature>
<name>A0AAJ2W1D7_9FLAO</name>
<organism evidence="9 10">
    <name type="scientific">Flavobacterium flavipigmentatum</name>
    <dbReference type="NCBI Taxonomy" id="2893884"/>
    <lineage>
        <taxon>Bacteria</taxon>
        <taxon>Pseudomonadati</taxon>
        <taxon>Bacteroidota</taxon>
        <taxon>Flavobacteriia</taxon>
        <taxon>Flavobacteriales</taxon>
        <taxon>Flavobacteriaceae</taxon>
        <taxon>Flavobacterium</taxon>
    </lineage>
</organism>